<feature type="compositionally biased region" description="Basic and acidic residues" evidence="9">
    <location>
        <begin position="2114"/>
        <end position="2125"/>
    </location>
</feature>
<keyword evidence="4 10" id="KW-0732">Signal</keyword>
<feature type="region of interest" description="Disordered" evidence="9">
    <location>
        <begin position="2858"/>
        <end position="2879"/>
    </location>
</feature>
<dbReference type="InterPro" id="IPR006664">
    <property type="entry name" value="OMP_bac"/>
</dbReference>
<comment type="subcellular location">
    <subcellularLocation>
        <location evidence="1">Cell outer membrane</location>
    </subcellularLocation>
    <subcellularLocation>
        <location evidence="2">Secreted</location>
    </subcellularLocation>
</comment>
<feature type="compositionally biased region" description="Acidic residues" evidence="9">
    <location>
        <begin position="1955"/>
        <end position="1967"/>
    </location>
</feature>
<name>A0ABQ6R0T8_9BACT</name>
<feature type="compositionally biased region" description="Basic and acidic residues" evidence="9">
    <location>
        <begin position="2220"/>
        <end position="2266"/>
    </location>
</feature>
<evidence type="ECO:0000259" key="11">
    <source>
        <dbReference type="PROSITE" id="PS51123"/>
    </source>
</evidence>
<keyword evidence="5" id="KW-0106">Calcium</keyword>
<feature type="compositionally biased region" description="Acidic residues" evidence="9">
    <location>
        <begin position="2174"/>
        <end position="2193"/>
    </location>
</feature>
<evidence type="ECO:0000256" key="10">
    <source>
        <dbReference type="SAM" id="SignalP"/>
    </source>
</evidence>
<accession>A0ABQ6R0T8</accession>
<dbReference type="InterPro" id="IPR059100">
    <property type="entry name" value="TSP3_bac"/>
</dbReference>
<keyword evidence="3" id="KW-0964">Secreted</keyword>
<reference evidence="12 13" key="1">
    <citation type="journal article" date="2024" name="Arch. Microbiol.">
        <title>Corallococcus caeni sp. nov., a novel myxobacterium isolated from activated sludge.</title>
        <authorList>
            <person name="Tomita S."/>
            <person name="Nakai R."/>
            <person name="Kuroda K."/>
            <person name="Kurashita H."/>
            <person name="Hatamoto M."/>
            <person name="Yamaguchi T."/>
            <person name="Narihiro T."/>
        </authorList>
    </citation>
    <scope>NUCLEOTIDE SEQUENCE [LARGE SCALE GENOMIC DNA]</scope>
    <source>
        <strain evidence="12 13">NO1</strain>
    </source>
</reference>
<dbReference type="NCBIfam" id="NF033510">
    <property type="entry name" value="Ca_tandemer"/>
    <property type="match status" value="15"/>
</dbReference>
<evidence type="ECO:0000256" key="6">
    <source>
        <dbReference type="ARBA" id="ARBA00023136"/>
    </source>
</evidence>
<protein>
    <recommendedName>
        <fullName evidence="11">OmpA-like domain-containing protein</fullName>
    </recommendedName>
</protein>
<dbReference type="InterPro" id="IPR058184">
    <property type="entry name" value="AgmC-like_N"/>
</dbReference>
<keyword evidence="6 8" id="KW-0472">Membrane</keyword>
<dbReference type="Proteomes" id="UP001342631">
    <property type="component" value="Unassembled WGS sequence"/>
</dbReference>
<evidence type="ECO:0000256" key="1">
    <source>
        <dbReference type="ARBA" id="ARBA00004442"/>
    </source>
</evidence>
<evidence type="ECO:0000256" key="9">
    <source>
        <dbReference type="SAM" id="MobiDB-lite"/>
    </source>
</evidence>
<feature type="region of interest" description="Disordered" evidence="9">
    <location>
        <begin position="447"/>
        <end position="502"/>
    </location>
</feature>
<dbReference type="InterPro" id="IPR028974">
    <property type="entry name" value="TSP_type-3_rpt"/>
</dbReference>
<dbReference type="SMART" id="SM00060">
    <property type="entry name" value="FN3"/>
    <property type="match status" value="8"/>
</dbReference>
<dbReference type="InterPro" id="IPR003961">
    <property type="entry name" value="FN3_dom"/>
</dbReference>
<dbReference type="Pfam" id="PF18884">
    <property type="entry name" value="TSP3_bac"/>
    <property type="match status" value="6"/>
</dbReference>
<dbReference type="PANTHER" id="PTHR30329:SF21">
    <property type="entry name" value="LIPOPROTEIN YIAD-RELATED"/>
    <property type="match status" value="1"/>
</dbReference>
<dbReference type="PANTHER" id="PTHR30329">
    <property type="entry name" value="STATOR ELEMENT OF FLAGELLAR MOTOR COMPLEX"/>
    <property type="match status" value="1"/>
</dbReference>
<evidence type="ECO:0000256" key="2">
    <source>
        <dbReference type="ARBA" id="ARBA00004613"/>
    </source>
</evidence>
<evidence type="ECO:0000256" key="4">
    <source>
        <dbReference type="ARBA" id="ARBA00022729"/>
    </source>
</evidence>
<feature type="region of interest" description="Disordered" evidence="9">
    <location>
        <begin position="1908"/>
        <end position="2282"/>
    </location>
</feature>
<dbReference type="SUPFAM" id="SSF103088">
    <property type="entry name" value="OmpA-like"/>
    <property type="match status" value="1"/>
</dbReference>
<dbReference type="InterPro" id="IPR044016">
    <property type="entry name" value="Big_13"/>
</dbReference>
<evidence type="ECO:0000313" key="13">
    <source>
        <dbReference type="Proteomes" id="UP001342631"/>
    </source>
</evidence>
<comment type="caution">
    <text evidence="12">The sequence shown here is derived from an EMBL/GenBank/DDBJ whole genome shotgun (WGS) entry which is preliminary data.</text>
</comment>
<evidence type="ECO:0000256" key="3">
    <source>
        <dbReference type="ARBA" id="ARBA00022525"/>
    </source>
</evidence>
<evidence type="ECO:0000256" key="8">
    <source>
        <dbReference type="PROSITE-ProRule" id="PRU00473"/>
    </source>
</evidence>
<feature type="compositionally biased region" description="Acidic residues" evidence="9">
    <location>
        <begin position="2676"/>
        <end position="2685"/>
    </location>
</feature>
<evidence type="ECO:0000256" key="7">
    <source>
        <dbReference type="ARBA" id="ARBA00023237"/>
    </source>
</evidence>
<dbReference type="PROSITE" id="PS51123">
    <property type="entry name" value="OMPA_2"/>
    <property type="match status" value="1"/>
</dbReference>
<feature type="chain" id="PRO_5046497447" description="OmpA-like domain-containing protein" evidence="10">
    <location>
        <begin position="31"/>
        <end position="2899"/>
    </location>
</feature>
<proteinExistence type="predicted"/>
<feature type="compositionally biased region" description="Low complexity" evidence="9">
    <location>
        <begin position="481"/>
        <end position="502"/>
    </location>
</feature>
<dbReference type="EMBL" id="BTTX01000006">
    <property type="protein sequence ID" value="GMU09905.1"/>
    <property type="molecule type" value="Genomic_DNA"/>
</dbReference>
<keyword evidence="13" id="KW-1185">Reference proteome</keyword>
<organism evidence="12 13">
    <name type="scientific">Corallococcus caeni</name>
    <dbReference type="NCBI Taxonomy" id="3082388"/>
    <lineage>
        <taxon>Bacteria</taxon>
        <taxon>Pseudomonadati</taxon>
        <taxon>Myxococcota</taxon>
        <taxon>Myxococcia</taxon>
        <taxon>Myxococcales</taxon>
        <taxon>Cystobacterineae</taxon>
        <taxon>Myxococcaceae</taxon>
        <taxon>Corallococcus</taxon>
    </lineage>
</organism>
<evidence type="ECO:0000256" key="5">
    <source>
        <dbReference type="ARBA" id="ARBA00022837"/>
    </source>
</evidence>
<dbReference type="Gene3D" id="3.30.1330.60">
    <property type="entry name" value="OmpA-like domain"/>
    <property type="match status" value="1"/>
</dbReference>
<dbReference type="InterPro" id="IPR018247">
    <property type="entry name" value="EF_Hand_1_Ca_BS"/>
</dbReference>
<dbReference type="PRINTS" id="PR01021">
    <property type="entry name" value="OMPADOMAIN"/>
</dbReference>
<dbReference type="Gene3D" id="4.10.1080.10">
    <property type="entry name" value="TSP type-3 repeat"/>
    <property type="match status" value="2"/>
</dbReference>
<dbReference type="PROSITE" id="PS00018">
    <property type="entry name" value="EF_HAND_1"/>
    <property type="match status" value="1"/>
</dbReference>
<feature type="compositionally biased region" description="Basic and acidic residues" evidence="9">
    <location>
        <begin position="2733"/>
        <end position="2748"/>
    </location>
</feature>
<dbReference type="Pfam" id="PF17957">
    <property type="entry name" value="Big_7"/>
    <property type="match status" value="6"/>
</dbReference>
<feature type="region of interest" description="Disordered" evidence="9">
    <location>
        <begin position="2625"/>
        <end position="2760"/>
    </location>
</feature>
<feature type="compositionally biased region" description="Acidic residues" evidence="9">
    <location>
        <begin position="2030"/>
        <end position="2042"/>
    </location>
</feature>
<dbReference type="Pfam" id="PF00691">
    <property type="entry name" value="OmpA"/>
    <property type="match status" value="1"/>
</dbReference>
<dbReference type="InterPro" id="IPR013783">
    <property type="entry name" value="Ig-like_fold"/>
</dbReference>
<feature type="compositionally biased region" description="Acidic residues" evidence="9">
    <location>
        <begin position="2640"/>
        <end position="2662"/>
    </location>
</feature>
<feature type="compositionally biased region" description="Basic and acidic residues" evidence="9">
    <location>
        <begin position="1968"/>
        <end position="1988"/>
    </location>
</feature>
<feature type="compositionally biased region" description="Acidic residues" evidence="9">
    <location>
        <begin position="2157"/>
        <end position="2166"/>
    </location>
</feature>
<feature type="compositionally biased region" description="Basic and acidic residues" evidence="9">
    <location>
        <begin position="2709"/>
        <end position="2723"/>
    </location>
</feature>
<feature type="domain" description="OmpA-like" evidence="11">
    <location>
        <begin position="2772"/>
        <end position="2890"/>
    </location>
</feature>
<evidence type="ECO:0000313" key="12">
    <source>
        <dbReference type="EMBL" id="GMU09905.1"/>
    </source>
</evidence>
<dbReference type="NCBIfam" id="NF047640">
    <property type="entry name" value="gliding_AgmC_N"/>
    <property type="match status" value="1"/>
</dbReference>
<keyword evidence="7" id="KW-0998">Cell outer membrane</keyword>
<gene>
    <name evidence="12" type="ORF">ASNO1_61590</name>
</gene>
<dbReference type="CDD" id="cd07185">
    <property type="entry name" value="OmpA_C-like"/>
    <property type="match status" value="1"/>
</dbReference>
<feature type="compositionally biased region" description="Basic and acidic residues" evidence="9">
    <location>
        <begin position="2043"/>
        <end position="2053"/>
    </location>
</feature>
<feature type="signal peptide" evidence="10">
    <location>
        <begin position="1"/>
        <end position="30"/>
    </location>
</feature>
<dbReference type="Pfam" id="PF19077">
    <property type="entry name" value="Big_13"/>
    <property type="match status" value="9"/>
</dbReference>
<dbReference type="SUPFAM" id="SSF103647">
    <property type="entry name" value="TSP type-3 repeat"/>
    <property type="match status" value="1"/>
</dbReference>
<dbReference type="InterPro" id="IPR006665">
    <property type="entry name" value="OmpA-like"/>
</dbReference>
<sequence length="2899" mass="288985">MLTPLLGVRRSAAALLALLCAVFAAPPAFAEPDTFGLGDGHSGALTVNTANTVVNTYVRLRANAAVGATSINVGDTTGFAVGDLVMIYQSTGFTGTVTSGATGPFDFTSNAVGNWQFVRVTGLTGSTLTFTGTPLTAAFTGGTSATAIRTSAQAIRVPEYTNVTINAGASIVARPWSSVDVNDNLGGIVVFLATGTVTNNGTISASGAGYRGADYFNSSGDNCAATAYDLAQPNGGAMKGEGPVPARYKPPNVFLQTAPISGRGDILNAGGGGICHNSGGGGGGNGGAGGIGGRTWTGDTAPARPVGGLPGGKMLFSPATRILFGGGGGSGHGNDDTGSGGGNAGGVVFVRGASLSGTGSITADGVSAADSQNDAAGGGGAGGTLSLRFTGALACTGTGALSAKGGNGGNSTFVASPHGTGGGGGGGNIHMQASAYSCPASVAGGAAGTQPTATALDGPTYGSAPGNPGVITQGPAPTVLTPANGSSTSNTTPPITGTTPSPNQTVRIYIDGLPQAVTVTSDALGNFSFTPSTPLTVAAHTVYAVTVTSGVESAPSNTNTFTITAAATPTVAITTPANGSTVTNPTNVVIAGTAANATSVSFTLNGTSYGPFTVTGGNWTATVPGPLANGSYTVNAVSTNGTTNSTTATSTFTVAGPTVAITTPANGSTVANPTNVVIAGTAANATSVSFTLNGTNYGPFTVTGGNWTATVPGPLANGSYTVNAVSTNGTSNSTTATSTFTVAGPTVAITTPANGSTVANPTNVVIAGTAANATSVSFTLNGTNYGPFTVTAGNWTATVPGPLANGSYTVNAVSTNGTSNSTTATSTFTVAGPTVAITAPANGSTVTNPNVTVTGTAANATTVTVTFQGTNYGPITVTGGNWSQALPGPLANGTYTVTAVSRNAGGNTSTTATSTFTVAGPTVAITTPANGSTVTNPTNVVIAGTAANATSVSFTLNGTNYGPFTVTGGNWTATVPGPLANGSYTVNAVSTNGTSNSTTATSTFTVAGPTVAITTPANGSTVTNPNVTVTGTAANATSVTVTFQGTNYGPITVTGGNWSQALPGPLANGTYTVTATSTNGTTTSTQASSTFTVAGPTVAITTPANGSTVNTPNVTVTGTAANATSVTLTFQGTNYGPITVTGGNWTYALPGNLANGTYTVTAVSTNGTTNSTTATSTFTVNVPAPTVAISTPANGSTVNTPNVTVTGSSTNATTVTLTFQGTNYGPITVNGAGNWNYALPGPLADGTYTVTAVSTNSAGTNSSTATSTFTVDQTPPTVAISTPADGSTINTPNVTVTGTSAGASFVTLTFDGASYGPINVDSSGNWSYALPGPLAEATYTVTATATDAAGNTSTPDSSTFTVDLTAPTVAISSPADGAVIGTDTVTVTGTSTGATSVTLTYNGTDYGPIPVDASGNWSFQLPVTLPEGSHTVTAVSTDAAGNESTPATTTFTVDLTVPTVAISTPANNTSVNTATVTVTGTTTNATSVTLTFEGASYGPINVDGSGNWSFPLPGPLAEATYTVTAVSVNGAGTTSATATSTFTVDLTPPTVAISTPADGAVVGTDTVTVTGTSTGATSVTLTYNGTDYGPIPVDGAGNWTYPLPVSLPEGSITVTAVATDAAGNESTPDDTTFTVDLTAPEVEITAPADGTTVASSTVTVTGTSVGATFVTLTFEGTDYGPIPVDASGNWSQALPGPLADGTYTVTAVSTDAAGNESTPDSSTFTVDTTAPVVAITTPANGSTVGANVTVTGTASGGATSVTVTFQGTNYGPIPVDASGNWSQALPGPLANGSYTVTAVAVDAVGNTSPTATSTFTVNTAAPTVAITTPANGSTLTNPNVTVTGTAANATTVTVTFQGTNYGPITVTGGNWSQALPGPLANGTYTVTAVSTNGTTNSSTATTTFTVNTAGTVDTDNDGLTDDEEIAQGTDPNNPDSDGDGIPDGVEVKVGGTDPLDSDSDDDGILDGNEDKDHDGIVDADETDPKNIDTDGDGLTDGVETGLTEPQGDDTDPSKFVADKDPSTKTNPLDGDTDDDGLLDGNEDANHDGLKDPTETDPNNSDTDGDGLTDGLELGLTQPQGEDTDPTKFVADQDPDTKTNPLNPDTDGGSVLDGIEDKNHNGRVDVLETDPNNIADDKDADGDGIDNATELEKGTDPFDSDTDDDGVPDGIDGLTDTDGDGIIDALDPDSDNDGILDGTELGVTVETAPPGTDTSSPNFKPDADPTTKTDPKKADTDGDGLKDGEEDANHDGRRDATETDPTMKDTDQGGIDDGTEVNGGSNPLDANDDYLVVGHGCSTGGSGSLAPFALMLLALPLVGRRFRRAGNLLARAGGALAVFVTALFAGTSAHAQATAVSQAIDVQQYKPGPGVADVLAVHGAKVQRHLGWNVGLSVNYADKPLNFFDPRSDTYITSVVKSQVGFDLMGAVGLYDRFEIGVVLPITLQSSENSPGVDASFANGVSGGGIGDLRLIPKARLLDGDNYGLSVVVPVSLPTGGASDFLGGSGVSVNPRVVAEYGRRFRVLANVGVDIRKAEQLRNLNVGSALAYGLGAEAPLGDLPLAVQASLVGAMGFKQQDAEERPLELLAALKYRGLTGLSAQVGAGPGLTHGYGTPTFRVLASVGYSTPERAPAQPRPVCPEGPEDFDGFQDQDGCADPDNDGDGIVDTADKCPNEPETVNDFEDADGCPDTKPAPPPPAPVDTDGDGLMDPDDKCPNAPEDKDGFQDEDGCPDPDNDKDGILDTADKCPLEPETINGVEDEDGCPDKGKVKVLVEGERIFILEKVYFATNKDIILPRSFPILKQVAAVLRANPQVELLRIEGHTDSQGNDAANLDLSKRRAASVKTFLVNEGVAAERLDSEGFGESKPVDTNNTPAGRENNRRVEFNIVKMGKVEVEKPAP</sequence>
<dbReference type="Gene3D" id="2.60.40.10">
    <property type="entry name" value="Immunoglobulins"/>
    <property type="match status" value="16"/>
</dbReference>
<feature type="compositionally biased region" description="Acidic residues" evidence="9">
    <location>
        <begin position="1914"/>
        <end position="1925"/>
    </location>
</feature>
<dbReference type="InterPro" id="IPR050330">
    <property type="entry name" value="Bact_OuterMem_StrucFunc"/>
</dbReference>
<dbReference type="InterPro" id="IPR036737">
    <property type="entry name" value="OmpA-like_sf"/>
</dbReference>